<keyword evidence="8 14" id="KW-0269">Exonuclease</keyword>
<comment type="subcellular location">
    <subcellularLocation>
        <location evidence="3">Nucleus</location>
    </subcellularLocation>
</comment>
<keyword evidence="6" id="KW-0479">Metal-binding</keyword>
<evidence type="ECO:0000256" key="11">
    <source>
        <dbReference type="ARBA" id="ARBA00025769"/>
    </source>
</evidence>
<evidence type="ECO:0000256" key="7">
    <source>
        <dbReference type="ARBA" id="ARBA00022801"/>
    </source>
</evidence>
<keyword evidence="5" id="KW-0540">Nuclease</keyword>
<keyword evidence="9" id="KW-0460">Magnesium</keyword>
<keyword evidence="7" id="KW-0378">Hydrolase</keyword>
<evidence type="ECO:0000256" key="2">
    <source>
        <dbReference type="ARBA" id="ARBA00001946"/>
    </source>
</evidence>
<dbReference type="AlphaFoldDB" id="A0AA97KPE7"/>
<dbReference type="Pfam" id="PF00929">
    <property type="entry name" value="RNase_T"/>
    <property type="match status" value="1"/>
</dbReference>
<dbReference type="CDD" id="cd06136">
    <property type="entry name" value="TREX1_2"/>
    <property type="match status" value="1"/>
</dbReference>
<dbReference type="GO" id="GO:0003677">
    <property type="term" value="F:DNA binding"/>
    <property type="evidence" value="ECO:0007669"/>
    <property type="project" value="UniProtKB-ARBA"/>
</dbReference>
<dbReference type="Proteomes" id="UP001190640">
    <property type="component" value="Chromosome 19"/>
</dbReference>
<name>A0AA97KPE7_EUBMA</name>
<dbReference type="Gene3D" id="3.30.420.10">
    <property type="entry name" value="Ribonuclease H-like superfamily/Ribonuclease H"/>
    <property type="match status" value="1"/>
</dbReference>
<dbReference type="GO" id="GO:0008311">
    <property type="term" value="F:double-stranded DNA 3'-5' DNA exonuclease activity"/>
    <property type="evidence" value="ECO:0007669"/>
    <property type="project" value="UniProtKB-EC"/>
</dbReference>
<protein>
    <recommendedName>
        <fullName evidence="4">exodeoxyribonuclease III</fullName>
        <ecNumber evidence="4">3.1.11.2</ecNumber>
    </recommendedName>
</protein>
<dbReference type="SMART" id="SM00479">
    <property type="entry name" value="EXOIII"/>
    <property type="match status" value="1"/>
</dbReference>
<dbReference type="KEGG" id="emc:129346582"/>
<dbReference type="GeneID" id="129346582"/>
<evidence type="ECO:0000259" key="12">
    <source>
        <dbReference type="SMART" id="SM00479"/>
    </source>
</evidence>
<evidence type="ECO:0000256" key="4">
    <source>
        <dbReference type="ARBA" id="ARBA00012115"/>
    </source>
</evidence>
<dbReference type="InterPro" id="IPR013520">
    <property type="entry name" value="Ribonucl_H"/>
</dbReference>
<evidence type="ECO:0000256" key="3">
    <source>
        <dbReference type="ARBA" id="ARBA00004123"/>
    </source>
</evidence>
<dbReference type="GO" id="GO:0006281">
    <property type="term" value="P:DNA repair"/>
    <property type="evidence" value="ECO:0007669"/>
    <property type="project" value="UniProtKB-ARBA"/>
</dbReference>
<dbReference type="SUPFAM" id="SSF53098">
    <property type="entry name" value="Ribonuclease H-like"/>
    <property type="match status" value="1"/>
</dbReference>
<feature type="domain" description="Exonuclease" evidence="12">
    <location>
        <begin position="9"/>
        <end position="202"/>
    </location>
</feature>
<sequence length="227" mass="25384">MTFPQEFQTFVFLDIETTGLPRDQPCVAELSLFAVNRHSLQRPAPYLSQPPLLPRILDKLTLCVDPQKPFTAKAEEITGLSNRTLEENCKPDFNSAIVEALRAFLDRQARPVCLVAHNGLGFDFPLLRTELWKVDADLPPDTGCLDTLPALKELDKATNQSYRLGEVFRRIYGQEPVGAHSAEGDVLTLLLVFLAKAPELMAWAAVNARSWGEIKPMYPPSPVSRRN</sequence>
<dbReference type="InterPro" id="IPR012337">
    <property type="entry name" value="RNaseH-like_sf"/>
</dbReference>
<comment type="similarity">
    <text evidence="11">Belongs to the exonuclease superfamily. TREX family.</text>
</comment>
<comment type="catalytic activity">
    <reaction evidence="1">
        <text>Exonucleolytic cleavage in the 3'- to 5'-direction to yield nucleoside 5'-phosphates.</text>
        <dbReference type="EC" id="3.1.11.2"/>
    </reaction>
</comment>
<evidence type="ECO:0000256" key="8">
    <source>
        <dbReference type="ARBA" id="ARBA00022839"/>
    </source>
</evidence>
<evidence type="ECO:0000256" key="1">
    <source>
        <dbReference type="ARBA" id="ARBA00000493"/>
    </source>
</evidence>
<evidence type="ECO:0000256" key="6">
    <source>
        <dbReference type="ARBA" id="ARBA00022723"/>
    </source>
</evidence>
<dbReference type="FunFam" id="3.30.420.10:FF:000046">
    <property type="entry name" value="Three prime repair exonuclease 1"/>
    <property type="match status" value="1"/>
</dbReference>
<dbReference type="InterPro" id="IPR040393">
    <property type="entry name" value="TREX1/2"/>
</dbReference>
<dbReference type="EC" id="3.1.11.2" evidence="4"/>
<organism evidence="13 14">
    <name type="scientific">Eublepharis macularius</name>
    <name type="common">Leopard gecko</name>
    <name type="synonym">Cyrtodactylus macularius</name>
    <dbReference type="NCBI Taxonomy" id="481883"/>
    <lineage>
        <taxon>Eukaryota</taxon>
        <taxon>Metazoa</taxon>
        <taxon>Chordata</taxon>
        <taxon>Craniata</taxon>
        <taxon>Vertebrata</taxon>
        <taxon>Euteleostomi</taxon>
        <taxon>Lepidosauria</taxon>
        <taxon>Squamata</taxon>
        <taxon>Bifurcata</taxon>
        <taxon>Gekkota</taxon>
        <taxon>Eublepharidae</taxon>
        <taxon>Eublepharinae</taxon>
        <taxon>Eublepharis</taxon>
    </lineage>
</organism>
<dbReference type="PANTHER" id="PTHR13058">
    <property type="entry name" value="THREE PRIME REPAIR EXONUCLEASE 1, 2"/>
    <property type="match status" value="1"/>
</dbReference>
<dbReference type="GO" id="GO:0046872">
    <property type="term" value="F:metal ion binding"/>
    <property type="evidence" value="ECO:0007669"/>
    <property type="project" value="UniProtKB-KW"/>
</dbReference>
<evidence type="ECO:0000256" key="5">
    <source>
        <dbReference type="ARBA" id="ARBA00022722"/>
    </source>
</evidence>
<dbReference type="CTD" id="11219"/>
<proteinExistence type="inferred from homology"/>
<comment type="cofactor">
    <cofactor evidence="2">
        <name>Mg(2+)</name>
        <dbReference type="ChEBI" id="CHEBI:18420"/>
    </cofactor>
</comment>
<keyword evidence="10" id="KW-0539">Nucleus</keyword>
<dbReference type="InterPro" id="IPR036397">
    <property type="entry name" value="RNaseH_sf"/>
</dbReference>
<reference evidence="14" key="1">
    <citation type="submission" date="2025-08" db="UniProtKB">
        <authorList>
            <consortium name="RefSeq"/>
        </authorList>
    </citation>
    <scope>IDENTIFICATION</scope>
    <source>
        <tissue evidence="14">Blood</tissue>
    </source>
</reference>
<dbReference type="PANTHER" id="PTHR13058:SF24">
    <property type="entry name" value="THREE PRIME REPAIR EXONUCLEASE 2"/>
    <property type="match status" value="1"/>
</dbReference>
<evidence type="ECO:0000256" key="10">
    <source>
        <dbReference type="ARBA" id="ARBA00023242"/>
    </source>
</evidence>
<dbReference type="GO" id="GO:0006308">
    <property type="term" value="P:DNA catabolic process"/>
    <property type="evidence" value="ECO:0007669"/>
    <property type="project" value="TreeGrafter"/>
</dbReference>
<dbReference type="GO" id="GO:0005737">
    <property type="term" value="C:cytoplasm"/>
    <property type="evidence" value="ECO:0007669"/>
    <property type="project" value="TreeGrafter"/>
</dbReference>
<keyword evidence="13" id="KW-1185">Reference proteome</keyword>
<gene>
    <name evidence="14" type="primary">TREX2</name>
</gene>
<evidence type="ECO:0000256" key="9">
    <source>
        <dbReference type="ARBA" id="ARBA00022842"/>
    </source>
</evidence>
<evidence type="ECO:0000313" key="14">
    <source>
        <dbReference type="RefSeq" id="XP_054859897.1"/>
    </source>
</evidence>
<evidence type="ECO:0000313" key="13">
    <source>
        <dbReference type="Proteomes" id="UP001190640"/>
    </source>
</evidence>
<dbReference type="GO" id="GO:0005634">
    <property type="term" value="C:nucleus"/>
    <property type="evidence" value="ECO:0007669"/>
    <property type="project" value="UniProtKB-SubCell"/>
</dbReference>
<accession>A0AA97KPE7</accession>
<dbReference type="RefSeq" id="XP_054859897.1">
    <property type="nucleotide sequence ID" value="XM_055003922.1"/>
</dbReference>